<reference evidence="3 4" key="1">
    <citation type="submission" date="2008-07" db="EMBL/GenBank/DDBJ databases">
        <authorList>
            <person name="El-Sayed N."/>
            <person name="Caler E."/>
            <person name="Inman J."/>
            <person name="Amedeo P."/>
            <person name="Hass B."/>
            <person name="Wortman J."/>
        </authorList>
    </citation>
    <scope>NUCLEOTIDE SEQUENCE [LARGE SCALE GENOMIC DNA]</scope>
    <source>
        <strain evidence="4">ATCC 50983 / TXsc</strain>
    </source>
</reference>
<organism evidence="4">
    <name type="scientific">Perkinsus marinus (strain ATCC 50983 / TXsc)</name>
    <dbReference type="NCBI Taxonomy" id="423536"/>
    <lineage>
        <taxon>Eukaryota</taxon>
        <taxon>Sar</taxon>
        <taxon>Alveolata</taxon>
        <taxon>Perkinsozoa</taxon>
        <taxon>Perkinsea</taxon>
        <taxon>Perkinsida</taxon>
        <taxon>Perkinsidae</taxon>
        <taxon>Perkinsus</taxon>
    </lineage>
</organism>
<dbReference type="RefSeq" id="XP_002784342.1">
    <property type="nucleotide sequence ID" value="XM_002784296.1"/>
</dbReference>
<evidence type="ECO:0000313" key="4">
    <source>
        <dbReference type="Proteomes" id="UP000007800"/>
    </source>
</evidence>
<protein>
    <submittedName>
        <fullName evidence="3">Uncharacterized protein</fullName>
    </submittedName>
</protein>
<keyword evidence="4" id="KW-1185">Reference proteome</keyword>
<feature type="transmembrane region" description="Helical" evidence="2">
    <location>
        <begin position="70"/>
        <end position="89"/>
    </location>
</feature>
<name>C5KHS6_PERM5</name>
<dbReference type="EMBL" id="GG673069">
    <property type="protein sequence ID" value="EER16138.1"/>
    <property type="molecule type" value="Genomic_DNA"/>
</dbReference>
<dbReference type="AlphaFoldDB" id="C5KHS6"/>
<keyword evidence="2" id="KW-1133">Transmembrane helix</keyword>
<accession>C5KHS6</accession>
<keyword evidence="2" id="KW-0812">Transmembrane</keyword>
<evidence type="ECO:0000313" key="3">
    <source>
        <dbReference type="EMBL" id="EER16138.1"/>
    </source>
</evidence>
<feature type="region of interest" description="Disordered" evidence="1">
    <location>
        <begin position="140"/>
        <end position="171"/>
    </location>
</feature>
<dbReference type="Proteomes" id="UP000007800">
    <property type="component" value="Unassembled WGS sequence"/>
</dbReference>
<dbReference type="GeneID" id="9061200"/>
<evidence type="ECO:0000256" key="2">
    <source>
        <dbReference type="SAM" id="Phobius"/>
    </source>
</evidence>
<sequence>MGRNEEGGPIPMLGMGLNEEREPISMLDMGESAPAPTSENIPWGRLQPARLKFLKHGTLAEKRLSAWQHWAAVTLTSMAIMVIAAHFVVCFRGMCSKGAGSSDLSAQPQQQQQLDSAGHATMAYGVPINGSYPLRTLISPGEGPTASVKGQGSSARGSKCGPNGGCKSGPRQQLQFDRFVVRGANTGPSAASAFGSKVLSVGGPHGYHKVNTWGYGGRYTPGLRGGYYYRHSYGMKDMFNIASGDDNEDDDYGSIEGRGTTAGEVYYGLDGRARVVQYPQTLVVPEDDETPEEFAARQKGRRTYEHCGGVTPAWLGR</sequence>
<evidence type="ECO:0000256" key="1">
    <source>
        <dbReference type="SAM" id="MobiDB-lite"/>
    </source>
</evidence>
<dbReference type="InParanoid" id="C5KHS6"/>
<gene>
    <name evidence="3" type="ORF">Pmar_PMAR003601</name>
</gene>
<proteinExistence type="predicted"/>
<dbReference type="OrthoDB" id="10523788at2759"/>
<keyword evidence="2" id="KW-0472">Membrane</keyword>